<dbReference type="SUPFAM" id="SSF56037">
    <property type="entry name" value="PheT/TilS domain"/>
    <property type="match status" value="1"/>
</dbReference>
<dbReference type="GO" id="GO:0005737">
    <property type="term" value="C:cytoplasm"/>
    <property type="evidence" value="ECO:0007669"/>
    <property type="project" value="UniProtKB-SubCell"/>
</dbReference>
<dbReference type="Pfam" id="PF01171">
    <property type="entry name" value="ATP_bind_3"/>
    <property type="match status" value="1"/>
</dbReference>
<evidence type="ECO:0000256" key="7">
    <source>
        <dbReference type="ARBA" id="ARBA00048539"/>
    </source>
</evidence>
<dbReference type="NCBIfam" id="TIGR02432">
    <property type="entry name" value="lysidine_TilS_N"/>
    <property type="match status" value="1"/>
</dbReference>
<evidence type="ECO:0000256" key="3">
    <source>
        <dbReference type="ARBA" id="ARBA00022598"/>
    </source>
</evidence>
<dbReference type="SUPFAM" id="SSF52402">
    <property type="entry name" value="Adenine nucleotide alpha hydrolases-like"/>
    <property type="match status" value="1"/>
</dbReference>
<dbReference type="NCBIfam" id="TIGR02433">
    <property type="entry name" value="lysidine_TilS_C"/>
    <property type="match status" value="1"/>
</dbReference>
<proteinExistence type="inferred from homology"/>
<dbReference type="RefSeq" id="WP_155694367.1">
    <property type="nucleotide sequence ID" value="NZ_WOCD01000001.1"/>
</dbReference>
<dbReference type="InterPro" id="IPR012796">
    <property type="entry name" value="Lysidine-tRNA-synth_C"/>
</dbReference>
<dbReference type="AlphaFoldDB" id="A0A6N8FAX9"/>
<dbReference type="SMART" id="SM00977">
    <property type="entry name" value="TilS_C"/>
    <property type="match status" value="1"/>
</dbReference>
<dbReference type="PANTHER" id="PTHR43033">
    <property type="entry name" value="TRNA(ILE)-LYSIDINE SYNTHASE-RELATED"/>
    <property type="match status" value="1"/>
</dbReference>
<evidence type="ECO:0000256" key="2">
    <source>
        <dbReference type="ARBA" id="ARBA00022490"/>
    </source>
</evidence>
<evidence type="ECO:0000256" key="6">
    <source>
        <dbReference type="ARBA" id="ARBA00022840"/>
    </source>
</evidence>
<feature type="binding site" evidence="8">
    <location>
        <begin position="41"/>
        <end position="46"/>
    </location>
    <ligand>
        <name>ATP</name>
        <dbReference type="ChEBI" id="CHEBI:30616"/>
    </ligand>
</feature>
<dbReference type="HAMAP" id="MF_01161">
    <property type="entry name" value="tRNA_Ile_lys_synt"/>
    <property type="match status" value="1"/>
</dbReference>
<evidence type="ECO:0000313" key="11">
    <source>
        <dbReference type="Proteomes" id="UP000439994"/>
    </source>
</evidence>
<sequence length="495" mass="55569">MSTVSQSATALNPLHLYRSLQDLNVITADSTTQPSIVVALSGGLDSMVMLRLMLELRYQYQVSFSAIHINHGLSENADDWQSFVTQYCQINDIELSCHQLVLEKTAQRSLEQIARDARYAVFADSLPVGTFVLTGHHLLDQVETFMMRLSRGSGSKGLSAMRPCADLPNSMGQSKQIRLVRPLLSLSKAELIQYAKQEFLDWIEDESNACLDFDRNFIRHKVSPTLTERWPHMASAIKTTTDLLSRESDLLSLYLQQDLSGLIENRVFGFECLNLAKLAQLNTLKQPELVRLFIANHTTRTPSRNVLTEVMTTVINSKEDSQALVEFSGYSLRQYRGYLYCLKLTSEAVPQTLTLDTRSNEPNSNELMLGGLVAADKTQTYSQELPSGSLFAGKTFSISVLPSFFKECHRFNQVEADSEKNAELLVQVKWGQIVGKIQPNVKSGNKKVSELLKQKGCPAWLRERMPNVYINNQLAAVGEIAVAFELQPHIKVQLD</sequence>
<feature type="domain" description="Lysidine-tRNA(Ile) synthetase C-terminal" evidence="9">
    <location>
        <begin position="426"/>
        <end position="490"/>
    </location>
</feature>
<dbReference type="OrthoDB" id="9807403at2"/>
<evidence type="ECO:0000259" key="9">
    <source>
        <dbReference type="SMART" id="SM00977"/>
    </source>
</evidence>
<dbReference type="Pfam" id="PF09179">
    <property type="entry name" value="TilS"/>
    <property type="match status" value="1"/>
</dbReference>
<organism evidence="10 11">
    <name type="scientific">Psychrosphaera haliotis</name>
    <dbReference type="NCBI Taxonomy" id="555083"/>
    <lineage>
        <taxon>Bacteria</taxon>
        <taxon>Pseudomonadati</taxon>
        <taxon>Pseudomonadota</taxon>
        <taxon>Gammaproteobacteria</taxon>
        <taxon>Alteromonadales</taxon>
        <taxon>Pseudoalteromonadaceae</taxon>
        <taxon>Psychrosphaera</taxon>
    </lineage>
</organism>
<dbReference type="EC" id="6.3.4.19" evidence="8"/>
<gene>
    <name evidence="8 10" type="primary">tilS</name>
    <name evidence="10" type="ORF">GNP35_02970</name>
</gene>
<comment type="caution">
    <text evidence="10">The sequence shown here is derived from an EMBL/GenBank/DDBJ whole genome shotgun (WGS) entry which is preliminary data.</text>
</comment>
<accession>A0A6N8FAX9</accession>
<dbReference type="InterPro" id="IPR012795">
    <property type="entry name" value="tRNA_Ile_lys_synt_N"/>
</dbReference>
<dbReference type="SUPFAM" id="SSF82829">
    <property type="entry name" value="MesJ substrate recognition domain-like"/>
    <property type="match status" value="1"/>
</dbReference>
<dbReference type="GO" id="GO:0006400">
    <property type="term" value="P:tRNA modification"/>
    <property type="evidence" value="ECO:0007669"/>
    <property type="project" value="UniProtKB-UniRule"/>
</dbReference>
<dbReference type="PANTHER" id="PTHR43033:SF1">
    <property type="entry name" value="TRNA(ILE)-LYSIDINE SYNTHASE-RELATED"/>
    <property type="match status" value="1"/>
</dbReference>
<dbReference type="InterPro" id="IPR012094">
    <property type="entry name" value="tRNA_Ile_lys_synt"/>
</dbReference>
<comment type="similarity">
    <text evidence="8">Belongs to the tRNA(Ile)-lysidine synthase family.</text>
</comment>
<dbReference type="EMBL" id="WOCD01000001">
    <property type="protein sequence ID" value="MUH71551.1"/>
    <property type="molecule type" value="Genomic_DNA"/>
</dbReference>
<dbReference type="CDD" id="cd01992">
    <property type="entry name" value="TilS_N"/>
    <property type="match status" value="1"/>
</dbReference>
<keyword evidence="6 8" id="KW-0067">ATP-binding</keyword>
<evidence type="ECO:0000256" key="5">
    <source>
        <dbReference type="ARBA" id="ARBA00022741"/>
    </source>
</evidence>
<protein>
    <recommendedName>
        <fullName evidence="8">tRNA(Ile)-lysidine synthase</fullName>
        <ecNumber evidence="8">6.3.4.19</ecNumber>
    </recommendedName>
    <alternativeName>
        <fullName evidence="8">tRNA(Ile)-2-lysyl-cytidine synthase</fullName>
    </alternativeName>
    <alternativeName>
        <fullName evidence="8">tRNA(Ile)-lysidine synthetase</fullName>
    </alternativeName>
</protein>
<evidence type="ECO:0000313" key="10">
    <source>
        <dbReference type="EMBL" id="MUH71551.1"/>
    </source>
</evidence>
<evidence type="ECO:0000256" key="4">
    <source>
        <dbReference type="ARBA" id="ARBA00022694"/>
    </source>
</evidence>
<dbReference type="Proteomes" id="UP000439994">
    <property type="component" value="Unassembled WGS sequence"/>
</dbReference>
<evidence type="ECO:0000256" key="8">
    <source>
        <dbReference type="HAMAP-Rule" id="MF_01161"/>
    </source>
</evidence>
<comment type="domain">
    <text evidence="8">The N-terminal region contains the highly conserved SGGXDS motif, predicted to be a P-loop motif involved in ATP binding.</text>
</comment>
<keyword evidence="5 8" id="KW-0547">Nucleotide-binding</keyword>
<dbReference type="GO" id="GO:0032267">
    <property type="term" value="F:tRNA(Ile)-lysidine synthase activity"/>
    <property type="evidence" value="ECO:0007669"/>
    <property type="project" value="UniProtKB-EC"/>
</dbReference>
<dbReference type="Gene3D" id="1.20.59.20">
    <property type="match status" value="1"/>
</dbReference>
<dbReference type="GO" id="GO:0005524">
    <property type="term" value="F:ATP binding"/>
    <property type="evidence" value="ECO:0007669"/>
    <property type="project" value="UniProtKB-UniRule"/>
</dbReference>
<dbReference type="InterPro" id="IPR015262">
    <property type="entry name" value="tRNA_Ile_lys_synt_subst-bd"/>
</dbReference>
<comment type="subcellular location">
    <subcellularLocation>
        <location evidence="1 8">Cytoplasm</location>
    </subcellularLocation>
</comment>
<dbReference type="Gene3D" id="3.40.50.620">
    <property type="entry name" value="HUPs"/>
    <property type="match status" value="1"/>
</dbReference>
<dbReference type="InterPro" id="IPR011063">
    <property type="entry name" value="TilS/TtcA_N"/>
</dbReference>
<comment type="catalytic activity">
    <reaction evidence="7 8">
        <text>cytidine(34) in tRNA(Ile2) + L-lysine + ATP = lysidine(34) in tRNA(Ile2) + AMP + diphosphate + H(+)</text>
        <dbReference type="Rhea" id="RHEA:43744"/>
        <dbReference type="Rhea" id="RHEA-COMP:10625"/>
        <dbReference type="Rhea" id="RHEA-COMP:10670"/>
        <dbReference type="ChEBI" id="CHEBI:15378"/>
        <dbReference type="ChEBI" id="CHEBI:30616"/>
        <dbReference type="ChEBI" id="CHEBI:32551"/>
        <dbReference type="ChEBI" id="CHEBI:33019"/>
        <dbReference type="ChEBI" id="CHEBI:82748"/>
        <dbReference type="ChEBI" id="CHEBI:83665"/>
        <dbReference type="ChEBI" id="CHEBI:456215"/>
        <dbReference type="EC" id="6.3.4.19"/>
    </reaction>
</comment>
<keyword evidence="4 8" id="KW-0819">tRNA processing</keyword>
<comment type="function">
    <text evidence="8">Ligates lysine onto the cytidine present at position 34 of the AUA codon-specific tRNA(Ile) that contains the anticodon CAU, in an ATP-dependent manner. Cytidine is converted to lysidine, thus changing the amino acid specificity of the tRNA from methionine to isoleucine.</text>
</comment>
<keyword evidence="2 8" id="KW-0963">Cytoplasm</keyword>
<dbReference type="InterPro" id="IPR014729">
    <property type="entry name" value="Rossmann-like_a/b/a_fold"/>
</dbReference>
<reference evidence="10 11" key="1">
    <citation type="submission" date="2019-11" db="EMBL/GenBank/DDBJ databases">
        <title>P. haliotis isolates from Z. marina roots.</title>
        <authorList>
            <person name="Cohen M."/>
            <person name="Jospin G."/>
            <person name="Eisen J.A."/>
            <person name="Coil D.A."/>
        </authorList>
    </citation>
    <scope>NUCLEOTIDE SEQUENCE [LARGE SCALE GENOMIC DNA]</scope>
    <source>
        <strain evidence="10 11">UCD-MCMsp1aY</strain>
    </source>
</reference>
<keyword evidence="11" id="KW-1185">Reference proteome</keyword>
<evidence type="ECO:0000256" key="1">
    <source>
        <dbReference type="ARBA" id="ARBA00004496"/>
    </source>
</evidence>
<dbReference type="Pfam" id="PF11734">
    <property type="entry name" value="TilS_C"/>
    <property type="match status" value="1"/>
</dbReference>
<keyword evidence="3 8" id="KW-0436">Ligase</keyword>
<name>A0A6N8FAX9_9GAMM</name>